<dbReference type="PANTHER" id="PTHR24252">
    <property type="entry name" value="ACROSIN-RELATED"/>
    <property type="match status" value="1"/>
</dbReference>
<dbReference type="InterPro" id="IPR001254">
    <property type="entry name" value="Trypsin_dom"/>
</dbReference>
<dbReference type="CDD" id="cd00190">
    <property type="entry name" value="Tryp_SPc"/>
    <property type="match status" value="1"/>
</dbReference>
<dbReference type="AlphaFoldDB" id="A0A7R9HME7"/>
<dbReference type="InterPro" id="IPR001314">
    <property type="entry name" value="Peptidase_S1A"/>
</dbReference>
<keyword evidence="1" id="KW-1015">Disulfide bond</keyword>
<dbReference type="SUPFAM" id="SSF50494">
    <property type="entry name" value="Trypsin-like serine proteases"/>
    <property type="match status" value="1"/>
</dbReference>
<feature type="domain" description="Peptidase S1" evidence="3">
    <location>
        <begin position="307"/>
        <end position="664"/>
    </location>
</feature>
<dbReference type="InterPro" id="IPR009003">
    <property type="entry name" value="Peptidase_S1_PA"/>
</dbReference>
<dbReference type="GO" id="GO:0006508">
    <property type="term" value="P:proteolysis"/>
    <property type="evidence" value="ECO:0007669"/>
    <property type="project" value="UniProtKB-KW"/>
</dbReference>
<keyword evidence="2" id="KW-0378">Hydrolase</keyword>
<dbReference type="InterPro" id="IPR033116">
    <property type="entry name" value="TRYPSIN_SER"/>
</dbReference>
<evidence type="ECO:0000256" key="2">
    <source>
        <dbReference type="RuleBase" id="RU363034"/>
    </source>
</evidence>
<keyword evidence="2" id="KW-0645">Protease</keyword>
<dbReference type="PRINTS" id="PR00722">
    <property type="entry name" value="CHYMOTRYPSIN"/>
</dbReference>
<evidence type="ECO:0000313" key="4">
    <source>
        <dbReference type="EMBL" id="CAD7427623.1"/>
    </source>
</evidence>
<dbReference type="SMART" id="SM00020">
    <property type="entry name" value="Tryp_SPc"/>
    <property type="match status" value="1"/>
</dbReference>
<organism evidence="4">
    <name type="scientific">Timema monikensis</name>
    <dbReference type="NCBI Taxonomy" id="170555"/>
    <lineage>
        <taxon>Eukaryota</taxon>
        <taxon>Metazoa</taxon>
        <taxon>Ecdysozoa</taxon>
        <taxon>Arthropoda</taxon>
        <taxon>Hexapoda</taxon>
        <taxon>Insecta</taxon>
        <taxon>Pterygota</taxon>
        <taxon>Neoptera</taxon>
        <taxon>Polyneoptera</taxon>
        <taxon>Phasmatodea</taxon>
        <taxon>Timematodea</taxon>
        <taxon>Timematoidea</taxon>
        <taxon>Timematidae</taxon>
        <taxon>Timema</taxon>
    </lineage>
</organism>
<dbReference type="PROSITE" id="PS00134">
    <property type="entry name" value="TRYPSIN_HIS"/>
    <property type="match status" value="1"/>
</dbReference>
<proteinExistence type="predicted"/>
<name>A0A7R9HME7_9NEOP</name>
<evidence type="ECO:0000256" key="1">
    <source>
        <dbReference type="ARBA" id="ARBA00023157"/>
    </source>
</evidence>
<dbReference type="EMBL" id="OB793501">
    <property type="protein sequence ID" value="CAD7427623.1"/>
    <property type="molecule type" value="Genomic_DNA"/>
</dbReference>
<dbReference type="FunFam" id="2.40.10.10:FF:000068">
    <property type="entry name" value="transmembrane protease serine 2"/>
    <property type="match status" value="1"/>
</dbReference>
<dbReference type="Gene3D" id="2.40.10.10">
    <property type="entry name" value="Trypsin-like serine proteases"/>
    <property type="match status" value="4"/>
</dbReference>
<accession>A0A7R9HME7</accession>
<dbReference type="PROSITE" id="PS00135">
    <property type="entry name" value="TRYPSIN_SER"/>
    <property type="match status" value="1"/>
</dbReference>
<protein>
    <recommendedName>
        <fullName evidence="3">Peptidase S1 domain-containing protein</fullName>
    </recommendedName>
</protein>
<dbReference type="PANTHER" id="PTHR24252:SF7">
    <property type="entry name" value="HYALIN"/>
    <property type="match status" value="1"/>
</dbReference>
<dbReference type="PROSITE" id="PS50240">
    <property type="entry name" value="TRYPSIN_DOM"/>
    <property type="match status" value="1"/>
</dbReference>
<sequence>MKIEDIRTPLGCEIPALGLSSFPPIKEEVSRRSALYTRNGLTLFKQLLRPILDYACPAWGHLADTYMRRMQAFQSVCRRVIVGAPWYVRNETLHRDLDMPTIKDHFQKLAQSFYARLPGATNPLIQGLGNYVVDPGGCHRRPKALLGKARCVNSGLGGSHPAPHRVVSPTSRNATTLLYLRTTRCDHLVGTCWNLLSCSPSGSIRACLFRLRLSPESVDRYEDVIMLRRDQNVIFTVMKWVIGRSLILVTFLARELLSSEVFILLNHTASQSYFNFSANWPQWNPTLEGWIGYEVPCGIRTKKPLRIVGGASAQPGEFPWQVSLQVVNGCYARHVCGGAILSSYWVVTAGHCVRTVNLTTLTVVAGDHDLYKEEGKEQRVFVSRLVMKDHKLKVNRFYLHDIALLQLKTPLRLDGVRMAPVCLPHPGYRHWDSKLGTLGTTAALQHMYPIAQRSNPCSPKTGRLRLTEGQWEARDYSGNELLVPLTGYATVTGWGRLTEEGVLPHILQKVTMPLVLQEVCRDMYRRQGYGKYLERCQLCSGVDQGGTDTCQVLSLYHARRRCNPLGAITPDYSALFGAFTALPPRYDGVDSSSENSGDLSSPRQLGIDSVFQGDSGGPLVCMHPDNRYYLCGVVSWGVGCARPNLPGIYTQVSCYSRWIKDILYNVDYILNQHNEERTDQTKQPFYIFPPINLLSTTPATNILY</sequence>
<dbReference type="InterPro" id="IPR043504">
    <property type="entry name" value="Peptidase_S1_PA_chymotrypsin"/>
</dbReference>
<keyword evidence="2" id="KW-0720">Serine protease</keyword>
<dbReference type="GO" id="GO:0004252">
    <property type="term" value="F:serine-type endopeptidase activity"/>
    <property type="evidence" value="ECO:0007669"/>
    <property type="project" value="InterPro"/>
</dbReference>
<reference evidence="4" key="1">
    <citation type="submission" date="2020-11" db="EMBL/GenBank/DDBJ databases">
        <authorList>
            <person name="Tran Van P."/>
        </authorList>
    </citation>
    <scope>NUCLEOTIDE SEQUENCE</scope>
</reference>
<gene>
    <name evidence="4" type="ORF">TMSB3V08_LOCUS4456</name>
</gene>
<dbReference type="Pfam" id="PF00089">
    <property type="entry name" value="Trypsin"/>
    <property type="match status" value="3"/>
</dbReference>
<dbReference type="InterPro" id="IPR018114">
    <property type="entry name" value="TRYPSIN_HIS"/>
</dbReference>
<evidence type="ECO:0000259" key="3">
    <source>
        <dbReference type="PROSITE" id="PS50240"/>
    </source>
</evidence>